<dbReference type="EMBL" id="FRBL01000005">
    <property type="protein sequence ID" value="SHL90211.1"/>
    <property type="molecule type" value="Genomic_DNA"/>
</dbReference>
<dbReference type="STRING" id="1419482.SAMN05444266_105413"/>
<evidence type="ECO:0000256" key="1">
    <source>
        <dbReference type="ARBA" id="ARBA00004496"/>
    </source>
</evidence>
<dbReference type="PANTHER" id="PTHR36438:SF1">
    <property type="entry name" value="IRON-SULFUR CLUSTER REPAIR PROTEIN YTFE"/>
    <property type="match status" value="1"/>
</dbReference>
<dbReference type="GO" id="GO:0005737">
    <property type="term" value="C:cytoplasm"/>
    <property type="evidence" value="ECO:0007669"/>
    <property type="project" value="UniProtKB-SubCell"/>
</dbReference>
<organism evidence="2 3">
    <name type="scientific">Chitinophaga jiangningensis</name>
    <dbReference type="NCBI Taxonomy" id="1419482"/>
    <lineage>
        <taxon>Bacteria</taxon>
        <taxon>Pseudomonadati</taxon>
        <taxon>Bacteroidota</taxon>
        <taxon>Chitinophagia</taxon>
        <taxon>Chitinophagales</taxon>
        <taxon>Chitinophagaceae</taxon>
        <taxon>Chitinophaga</taxon>
    </lineage>
</organism>
<proteinExistence type="predicted"/>
<dbReference type="InterPro" id="IPR019903">
    <property type="entry name" value="RIC_family"/>
</dbReference>
<evidence type="ECO:0000313" key="2">
    <source>
        <dbReference type="EMBL" id="SHL90211.1"/>
    </source>
</evidence>
<dbReference type="PANTHER" id="PTHR36438">
    <property type="entry name" value="IRON-SULFUR CLUSTER REPAIR PROTEIN YTFE"/>
    <property type="match status" value="1"/>
</dbReference>
<dbReference type="AlphaFoldDB" id="A0A1M7EEJ5"/>
<keyword evidence="3" id="KW-1185">Reference proteome</keyword>
<reference evidence="2 3" key="1">
    <citation type="submission" date="2016-11" db="EMBL/GenBank/DDBJ databases">
        <authorList>
            <person name="Jaros S."/>
            <person name="Januszkiewicz K."/>
            <person name="Wedrychowicz H."/>
        </authorList>
    </citation>
    <scope>NUCLEOTIDE SEQUENCE [LARGE SCALE GENOMIC DNA]</scope>
    <source>
        <strain evidence="2 3">DSM 27406</strain>
    </source>
</reference>
<dbReference type="OrthoDB" id="679106at2"/>
<dbReference type="Proteomes" id="UP000184420">
    <property type="component" value="Unassembled WGS sequence"/>
</dbReference>
<protein>
    <submittedName>
        <fullName evidence="2">Uncharacterized protein</fullName>
    </submittedName>
</protein>
<name>A0A1M7EEJ5_9BACT</name>
<accession>A0A1M7EEJ5</accession>
<evidence type="ECO:0000313" key="3">
    <source>
        <dbReference type="Proteomes" id="UP000184420"/>
    </source>
</evidence>
<comment type="subcellular location">
    <subcellularLocation>
        <location evidence="1">Cytoplasm</location>
    </subcellularLocation>
</comment>
<dbReference type="RefSeq" id="WP_073082459.1">
    <property type="nucleotide sequence ID" value="NZ_FRBL01000005.1"/>
</dbReference>
<sequence>MLPFAIINFHELCPAELCEVTVHKFHTPVEQTAEQVMSYFLLDRQDDGNAPAAADIQHLLFSRMQAEILQVIRKESTILFPVIEKAQENQENIRCIQPNTYQSIRSSYQKITLLLQKLRQVTGNYQLQPSWSNAYKLCIGDMYLLELLVHQWMYVTQNILYPAVTKPGTIMIQQDDLPHSSSID</sequence>
<gene>
    <name evidence="2" type="ORF">SAMN05444266_105413</name>
</gene>